<comment type="caution">
    <text evidence="1">The sequence shown here is derived from an EMBL/GenBank/DDBJ whole genome shotgun (WGS) entry which is preliminary data.</text>
</comment>
<sequence length="78" mass="8048">MTTPVQITEHGVGRYAGSATAMEIVSDSTLCLMPHSLPRHCPACGTVFHGSVISPVATGAGAACPYCLHSRTLPISPQ</sequence>
<dbReference type="RefSeq" id="WP_163301064.1">
    <property type="nucleotide sequence ID" value="NZ_JAAGRQ010000012.1"/>
</dbReference>
<dbReference type="EMBL" id="JAAGRQ010000012">
    <property type="protein sequence ID" value="NDY56012.1"/>
    <property type="molecule type" value="Genomic_DNA"/>
</dbReference>
<gene>
    <name evidence="1" type="ORF">G3N56_04535</name>
</gene>
<proteinExistence type="predicted"/>
<dbReference type="Proteomes" id="UP000469724">
    <property type="component" value="Unassembled WGS sequence"/>
</dbReference>
<accession>A0A7K3NIJ3</accession>
<organism evidence="1 2">
    <name type="scientific">Desulfolutivibrio sulfodismutans</name>
    <dbReference type="NCBI Taxonomy" id="63561"/>
    <lineage>
        <taxon>Bacteria</taxon>
        <taxon>Pseudomonadati</taxon>
        <taxon>Thermodesulfobacteriota</taxon>
        <taxon>Desulfovibrionia</taxon>
        <taxon>Desulfovibrionales</taxon>
        <taxon>Desulfovibrionaceae</taxon>
        <taxon>Desulfolutivibrio</taxon>
    </lineage>
</organism>
<protein>
    <submittedName>
        <fullName evidence="1">Uncharacterized protein</fullName>
    </submittedName>
</protein>
<name>A0A7K3NIJ3_9BACT</name>
<evidence type="ECO:0000313" key="2">
    <source>
        <dbReference type="Proteomes" id="UP000469724"/>
    </source>
</evidence>
<reference evidence="1 2" key="1">
    <citation type="submission" date="2020-02" db="EMBL/GenBank/DDBJ databases">
        <title>Comparative genomics of sulfur disproportionating microorganisms.</title>
        <authorList>
            <person name="Ward L.M."/>
            <person name="Bertran E."/>
            <person name="Johnston D.T."/>
        </authorList>
    </citation>
    <scope>NUCLEOTIDE SEQUENCE [LARGE SCALE GENOMIC DNA]</scope>
    <source>
        <strain evidence="1 2">DSM 3696</strain>
    </source>
</reference>
<evidence type="ECO:0000313" key="1">
    <source>
        <dbReference type="EMBL" id="NDY56012.1"/>
    </source>
</evidence>
<keyword evidence="2" id="KW-1185">Reference proteome</keyword>
<dbReference type="AlphaFoldDB" id="A0A7K3NIJ3"/>